<dbReference type="SUPFAM" id="SSF143447">
    <property type="entry name" value="AMMECR1-like"/>
    <property type="match status" value="1"/>
</dbReference>
<proteinExistence type="predicted"/>
<gene>
    <name evidence="2" type="primary">amrA</name>
    <name evidence="2" type="ORF">E5986_00975</name>
</gene>
<dbReference type="InterPro" id="IPR036071">
    <property type="entry name" value="AMMECR1_dom_sf"/>
</dbReference>
<dbReference type="Proteomes" id="UP000308978">
    <property type="component" value="Unassembled WGS sequence"/>
</dbReference>
<dbReference type="InterPro" id="IPR004183">
    <property type="entry name" value="Xdiol_dOase_suB"/>
</dbReference>
<dbReference type="CDD" id="cd07951">
    <property type="entry name" value="ED_3B_N_AMMECR1"/>
    <property type="match status" value="1"/>
</dbReference>
<evidence type="ECO:0000313" key="3">
    <source>
        <dbReference type="Proteomes" id="UP000308978"/>
    </source>
</evidence>
<dbReference type="PANTHER" id="PTHR13016">
    <property type="entry name" value="AMMECR1 HOMOLOG"/>
    <property type="match status" value="1"/>
</dbReference>
<protein>
    <submittedName>
        <fullName evidence="2">AmmeMemoRadiSam system protein A</fullName>
    </submittedName>
</protein>
<dbReference type="Pfam" id="PF02900">
    <property type="entry name" value="LigB"/>
    <property type="match status" value="1"/>
</dbReference>
<reference evidence="2 3" key="1">
    <citation type="submission" date="2019-04" db="EMBL/GenBank/DDBJ databases">
        <title>Microbes associate with the intestines of laboratory mice.</title>
        <authorList>
            <person name="Navarre W."/>
            <person name="Wong E."/>
            <person name="Huang K.C."/>
            <person name="Tropini C."/>
            <person name="Ng K."/>
            <person name="Yu B."/>
        </authorList>
    </citation>
    <scope>NUCLEOTIDE SEQUENCE [LARGE SCALE GENOMIC DNA]</scope>
    <source>
        <strain evidence="2 3">NM80_B27</strain>
    </source>
</reference>
<name>A0A4S4G7P8_9ACTN</name>
<dbReference type="AlphaFoldDB" id="A0A4S4G7P8"/>
<dbReference type="Gene3D" id="3.30.700.20">
    <property type="entry name" value="Hypothetical protein ph0010, domain 1"/>
    <property type="match status" value="1"/>
</dbReference>
<dbReference type="PANTHER" id="PTHR13016:SF0">
    <property type="entry name" value="AMME SYNDROME CANDIDATE GENE 1 PROTEIN"/>
    <property type="match status" value="1"/>
</dbReference>
<dbReference type="InterPro" id="IPR023473">
    <property type="entry name" value="AMMECR1"/>
</dbReference>
<dbReference type="InterPro" id="IPR027485">
    <property type="entry name" value="AMMECR1_N"/>
</dbReference>
<dbReference type="PROSITE" id="PS51112">
    <property type="entry name" value="AMMECR1"/>
    <property type="match status" value="1"/>
</dbReference>
<feature type="domain" description="AMMECR1" evidence="1">
    <location>
        <begin position="373"/>
        <end position="551"/>
    </location>
</feature>
<dbReference type="NCBIfam" id="TIGR04335">
    <property type="entry name" value="AmmeMemoSam_A"/>
    <property type="match status" value="1"/>
</dbReference>
<dbReference type="Pfam" id="PF01871">
    <property type="entry name" value="AMMECR1"/>
    <property type="match status" value="1"/>
</dbReference>
<dbReference type="InterPro" id="IPR002733">
    <property type="entry name" value="AMMECR1_domain"/>
</dbReference>
<dbReference type="SUPFAM" id="SSF53213">
    <property type="entry name" value="LigB-like"/>
    <property type="match status" value="1"/>
</dbReference>
<dbReference type="GO" id="GO:0016702">
    <property type="term" value="F:oxidoreductase activity, acting on single donors with incorporation of molecular oxygen, incorporation of two atoms of oxygen"/>
    <property type="evidence" value="ECO:0007669"/>
    <property type="project" value="UniProtKB-ARBA"/>
</dbReference>
<dbReference type="Gene3D" id="3.40.830.10">
    <property type="entry name" value="LigB-like"/>
    <property type="match status" value="1"/>
</dbReference>
<comment type="caution">
    <text evidence="2">The sequence shown here is derived from an EMBL/GenBank/DDBJ whole genome shotgun (WGS) entry which is preliminary data.</text>
</comment>
<dbReference type="RefSeq" id="WP_136432525.1">
    <property type="nucleotide sequence ID" value="NZ_SSTJ01000001.1"/>
</dbReference>
<evidence type="ECO:0000259" key="1">
    <source>
        <dbReference type="PROSITE" id="PS51112"/>
    </source>
</evidence>
<accession>A0A4S4G7P8</accession>
<dbReference type="InterPro" id="IPR027623">
    <property type="entry name" value="AmmeMemoSam_A"/>
</dbReference>
<dbReference type="EMBL" id="SSTJ01000001">
    <property type="protein sequence ID" value="THG38898.1"/>
    <property type="molecule type" value="Genomic_DNA"/>
</dbReference>
<sequence>MGLLAAYAVPHPPLIVPAVGDDQEAEIADTVVAYEEIARRAAAHDPDIIVIVSPHAPLYRDGFFISNAEEETGSMAQFGQPHVTVTTRGDAEFAQAVADRLARRSIPVAGAPAAQTEIDHGAFVPLHFLAQTVDLEEVPVLRVGLSALSPSDHHFLGQSITRAAERLDMRCVLIASGDLSHRLKEDGPYGFNPAGPAFDRAVEGVFARGTLQELFALDPVMCENAAECGLRSFEIMAGALEGLPFRPQLLSYEGPFGVGYAIAAFEVEAGPSSTEEEVEAEIRGAHVRCVPARQADSAAAPHDGAAMMPEADSAFDGNTLEADECRDEYATSATIAPEGGFVEEPADSAPQDWWDADDESLANDEILSLVLDPEVDPLVALARLSVESIVGTGEVLAVPDGLPDDMVGRRAGAFVSLHEFGNLRGCIGTIAPARRSLAEEIIMNGVAAATEDPRFAPVRPAELDHLSYSVDVLGEPEPIDSLEQLDPARYGVIVTRGFKRGLLLPDLEGVDTVMDQIAIAKQKAGIAPNEDAKLERFEVVRHTLGGDARNE</sequence>
<evidence type="ECO:0000313" key="2">
    <source>
        <dbReference type="EMBL" id="THG38898.1"/>
    </source>
</evidence>
<dbReference type="GO" id="GO:0008198">
    <property type="term" value="F:ferrous iron binding"/>
    <property type="evidence" value="ECO:0007669"/>
    <property type="project" value="InterPro"/>
</dbReference>
<organism evidence="2 3">
    <name type="scientific">Adlercreutzia caecimuris</name>
    <dbReference type="NCBI Taxonomy" id="671266"/>
    <lineage>
        <taxon>Bacteria</taxon>
        <taxon>Bacillati</taxon>
        <taxon>Actinomycetota</taxon>
        <taxon>Coriobacteriia</taxon>
        <taxon>Eggerthellales</taxon>
        <taxon>Eggerthellaceae</taxon>
        <taxon>Adlercreutzia</taxon>
    </lineage>
</organism>